<keyword evidence="1" id="KW-0732">Signal</keyword>
<evidence type="ECO:0000313" key="2">
    <source>
        <dbReference type="EMBL" id="KAK0424344.1"/>
    </source>
</evidence>
<evidence type="ECO:0000256" key="1">
    <source>
        <dbReference type="SAM" id="SignalP"/>
    </source>
</evidence>
<accession>A0AA39IJQ3</accession>
<organism evidence="2 3">
    <name type="scientific">Steinernema hermaphroditum</name>
    <dbReference type="NCBI Taxonomy" id="289476"/>
    <lineage>
        <taxon>Eukaryota</taxon>
        <taxon>Metazoa</taxon>
        <taxon>Ecdysozoa</taxon>
        <taxon>Nematoda</taxon>
        <taxon>Chromadorea</taxon>
        <taxon>Rhabditida</taxon>
        <taxon>Tylenchina</taxon>
        <taxon>Panagrolaimomorpha</taxon>
        <taxon>Strongyloidoidea</taxon>
        <taxon>Steinernematidae</taxon>
        <taxon>Steinernema</taxon>
    </lineage>
</organism>
<protein>
    <recommendedName>
        <fullName evidence="4">Ground-like domain-containing protein</fullName>
    </recommendedName>
</protein>
<gene>
    <name evidence="2" type="ORF">QR680_008621</name>
</gene>
<dbReference type="AlphaFoldDB" id="A0AA39IJQ3"/>
<reference evidence="2" key="1">
    <citation type="submission" date="2023-06" db="EMBL/GenBank/DDBJ databases">
        <title>Genomic analysis of the entomopathogenic nematode Steinernema hermaphroditum.</title>
        <authorList>
            <person name="Schwarz E.M."/>
            <person name="Heppert J.K."/>
            <person name="Baniya A."/>
            <person name="Schwartz H.T."/>
            <person name="Tan C.-H."/>
            <person name="Antoshechkin I."/>
            <person name="Sternberg P.W."/>
            <person name="Goodrich-Blair H."/>
            <person name="Dillman A.R."/>
        </authorList>
    </citation>
    <scope>NUCLEOTIDE SEQUENCE</scope>
    <source>
        <strain evidence="2">PS9179</strain>
        <tissue evidence="2">Whole animal</tissue>
    </source>
</reference>
<feature type="chain" id="PRO_5041277911" description="Ground-like domain-containing protein" evidence="1">
    <location>
        <begin position="17"/>
        <end position="435"/>
    </location>
</feature>
<dbReference type="EMBL" id="JAUCMV010000001">
    <property type="protein sequence ID" value="KAK0424344.1"/>
    <property type="molecule type" value="Genomic_DNA"/>
</dbReference>
<evidence type="ECO:0008006" key="4">
    <source>
        <dbReference type="Google" id="ProtNLM"/>
    </source>
</evidence>
<dbReference type="PRINTS" id="PR01217">
    <property type="entry name" value="PRICHEXTENSN"/>
</dbReference>
<comment type="caution">
    <text evidence="2">The sequence shown here is derived from an EMBL/GenBank/DDBJ whole genome shotgun (WGS) entry which is preliminary data.</text>
</comment>
<keyword evidence="3" id="KW-1185">Reference proteome</keyword>
<evidence type="ECO:0000313" key="3">
    <source>
        <dbReference type="Proteomes" id="UP001175271"/>
    </source>
</evidence>
<dbReference type="PROSITE" id="PS51257">
    <property type="entry name" value="PROKAR_LIPOPROTEIN"/>
    <property type="match status" value="1"/>
</dbReference>
<feature type="signal peptide" evidence="1">
    <location>
        <begin position="1"/>
        <end position="16"/>
    </location>
</feature>
<proteinExistence type="predicted"/>
<name>A0AA39IJQ3_9BILA</name>
<sequence length="435" mass="46391">MRSLIVAASLLALAFACIPSGVPNACGCTGGSTCGACPPPPTSFSQDAYVAPAPPPPPPPAPVYVPAPAPLPCPTASCGYAAVAPAPAPAPISYSGSYASYVPAPPPPPLPAVQNQYPTLIQPSYPQEISYNSVEQPSVEQPTYIDQTSKLGYVKPIVPEAPQPQVVNYLPAPPPAQTPEPSQYLPEYEVAPAAPSETESKEIYKPDEDVFKAGNLDNYGTVPEYHVKATESVYDTEVSTEEYGIYTTPATKIASYTEAPLEASSQEYAAILKEQEEEEKVDFNYMTYYNQVCTGEALSTSRNETTASAAEKCALMECAAANARPQGNGRYEVVFLKTVDGRLNQQGTYCVSGIAVPLRESARADANETSPSAFKKPKSLDAQETLSDAEMNAATRADQIVGANGRRRSPMRSPSRVMTARFATVEPKSRLARIF</sequence>
<dbReference type="Proteomes" id="UP001175271">
    <property type="component" value="Unassembled WGS sequence"/>
</dbReference>